<feature type="compositionally biased region" description="Basic and acidic residues" evidence="1">
    <location>
        <begin position="123"/>
        <end position="132"/>
    </location>
</feature>
<organism evidence="2 3">
    <name type="scientific">Panicum hallii var. hallii</name>
    <dbReference type="NCBI Taxonomy" id="1504633"/>
    <lineage>
        <taxon>Eukaryota</taxon>
        <taxon>Viridiplantae</taxon>
        <taxon>Streptophyta</taxon>
        <taxon>Embryophyta</taxon>
        <taxon>Tracheophyta</taxon>
        <taxon>Spermatophyta</taxon>
        <taxon>Magnoliopsida</taxon>
        <taxon>Liliopsida</taxon>
        <taxon>Poales</taxon>
        <taxon>Poaceae</taxon>
        <taxon>PACMAD clade</taxon>
        <taxon>Panicoideae</taxon>
        <taxon>Panicodae</taxon>
        <taxon>Paniceae</taxon>
        <taxon>Panicinae</taxon>
        <taxon>Panicum</taxon>
        <taxon>Panicum sect. Panicum</taxon>
    </lineage>
</organism>
<evidence type="ECO:0000313" key="2">
    <source>
        <dbReference type="EMBL" id="PUZ76173.1"/>
    </source>
</evidence>
<evidence type="ECO:0000313" key="3">
    <source>
        <dbReference type="Proteomes" id="UP000244336"/>
    </source>
</evidence>
<protein>
    <submittedName>
        <fullName evidence="2">Uncharacterized protein</fullName>
    </submittedName>
</protein>
<dbReference type="EMBL" id="CM009749">
    <property type="protein sequence ID" value="PUZ76173.1"/>
    <property type="molecule type" value="Genomic_DNA"/>
</dbReference>
<keyword evidence="3" id="KW-1185">Reference proteome</keyword>
<sequence length="180" mass="19480">MAKLNWFSANSANVLSARPYPVQRSTPPQSPVLQLPWPAASEPRARPDVCRRRAGRHANAPRVAAVQLPTAAHQHRGRLHCEGSTIFSLYSSSSTPSCLGARRWRRPSAAWCGGDWVSGPRESGTDGRRATTEEGEAERETTSPTKHHGAAGGHRAAAEARRMEQERDRGRAAEPDCGGA</sequence>
<dbReference type="AlphaFoldDB" id="A0A2T7F7W4"/>
<accession>A0A2T7F7W4</accession>
<dbReference type="Proteomes" id="UP000244336">
    <property type="component" value="Chromosome 1"/>
</dbReference>
<feature type="compositionally biased region" description="Basic and acidic residues" evidence="1">
    <location>
        <begin position="156"/>
        <end position="174"/>
    </location>
</feature>
<reference evidence="2 3" key="1">
    <citation type="submission" date="2018-04" db="EMBL/GenBank/DDBJ databases">
        <title>WGS assembly of Panicum hallii var. hallii HAL2.</title>
        <authorList>
            <person name="Lovell J."/>
            <person name="Jenkins J."/>
            <person name="Lowry D."/>
            <person name="Mamidi S."/>
            <person name="Sreedasyam A."/>
            <person name="Weng X."/>
            <person name="Barry K."/>
            <person name="Bonette J."/>
            <person name="Campitelli B."/>
            <person name="Daum C."/>
            <person name="Gordon S."/>
            <person name="Gould B."/>
            <person name="Lipzen A."/>
            <person name="MacQueen A."/>
            <person name="Palacio-Mejia J."/>
            <person name="Plott C."/>
            <person name="Shakirov E."/>
            <person name="Shu S."/>
            <person name="Yoshinaga Y."/>
            <person name="Zane M."/>
            <person name="Rokhsar D."/>
            <person name="Grimwood J."/>
            <person name="Schmutz J."/>
            <person name="Juenger T."/>
        </authorList>
    </citation>
    <scope>NUCLEOTIDE SEQUENCE [LARGE SCALE GENOMIC DNA]</scope>
    <source>
        <strain evidence="3">cv. HAL2</strain>
    </source>
</reference>
<name>A0A2T7F7W4_9POAL</name>
<feature type="region of interest" description="Disordered" evidence="1">
    <location>
        <begin position="113"/>
        <end position="180"/>
    </location>
</feature>
<dbReference type="Gramene" id="PUZ76173">
    <property type="protein sequence ID" value="PUZ76173"/>
    <property type="gene ID" value="GQ55_1G269000"/>
</dbReference>
<proteinExistence type="predicted"/>
<evidence type="ECO:0000256" key="1">
    <source>
        <dbReference type="SAM" id="MobiDB-lite"/>
    </source>
</evidence>
<gene>
    <name evidence="2" type="ORF">GQ55_1G269000</name>
</gene>
<feature type="region of interest" description="Disordered" evidence="1">
    <location>
        <begin position="19"/>
        <end position="47"/>
    </location>
</feature>